<accession>A0AAD7NQH9</accession>
<feature type="region of interest" description="Disordered" evidence="1">
    <location>
        <begin position="24"/>
        <end position="47"/>
    </location>
</feature>
<proteinExistence type="predicted"/>
<comment type="caution">
    <text evidence="2">The sequence shown here is derived from an EMBL/GenBank/DDBJ whole genome shotgun (WGS) entry which is preliminary data.</text>
</comment>
<gene>
    <name evidence="2" type="ORF">DFH07DRAFT_735102</name>
</gene>
<dbReference type="EMBL" id="JARJLG010000023">
    <property type="protein sequence ID" value="KAJ7770783.1"/>
    <property type="molecule type" value="Genomic_DNA"/>
</dbReference>
<sequence length="100" mass="10629">MGISPRFCPPAVADIVFDSATMSRPSISSPLAGQSYAPGPAARATPQRTYSFPTSRALRPFPNTAAAAAPAPKPVKMIQPPANQRESFVLNLTQAEFSRQ</sequence>
<name>A0AAD7NQH9_9AGAR</name>
<dbReference type="Proteomes" id="UP001215280">
    <property type="component" value="Unassembled WGS sequence"/>
</dbReference>
<protein>
    <submittedName>
        <fullName evidence="2">Uncharacterized protein</fullName>
    </submittedName>
</protein>
<organism evidence="2 3">
    <name type="scientific">Mycena maculata</name>
    <dbReference type="NCBI Taxonomy" id="230809"/>
    <lineage>
        <taxon>Eukaryota</taxon>
        <taxon>Fungi</taxon>
        <taxon>Dikarya</taxon>
        <taxon>Basidiomycota</taxon>
        <taxon>Agaricomycotina</taxon>
        <taxon>Agaricomycetes</taxon>
        <taxon>Agaricomycetidae</taxon>
        <taxon>Agaricales</taxon>
        <taxon>Marasmiineae</taxon>
        <taxon>Mycenaceae</taxon>
        <taxon>Mycena</taxon>
    </lineage>
</organism>
<evidence type="ECO:0000313" key="2">
    <source>
        <dbReference type="EMBL" id="KAJ7770783.1"/>
    </source>
</evidence>
<dbReference type="AlphaFoldDB" id="A0AAD7NQH9"/>
<evidence type="ECO:0000313" key="3">
    <source>
        <dbReference type="Proteomes" id="UP001215280"/>
    </source>
</evidence>
<evidence type="ECO:0000256" key="1">
    <source>
        <dbReference type="SAM" id="MobiDB-lite"/>
    </source>
</evidence>
<keyword evidence="3" id="KW-1185">Reference proteome</keyword>
<reference evidence="2" key="1">
    <citation type="submission" date="2023-03" db="EMBL/GenBank/DDBJ databases">
        <title>Massive genome expansion in bonnet fungi (Mycena s.s.) driven by repeated elements and novel gene families across ecological guilds.</title>
        <authorList>
            <consortium name="Lawrence Berkeley National Laboratory"/>
            <person name="Harder C.B."/>
            <person name="Miyauchi S."/>
            <person name="Viragh M."/>
            <person name="Kuo A."/>
            <person name="Thoen E."/>
            <person name="Andreopoulos B."/>
            <person name="Lu D."/>
            <person name="Skrede I."/>
            <person name="Drula E."/>
            <person name="Henrissat B."/>
            <person name="Morin E."/>
            <person name="Kohler A."/>
            <person name="Barry K."/>
            <person name="LaButti K."/>
            <person name="Morin E."/>
            <person name="Salamov A."/>
            <person name="Lipzen A."/>
            <person name="Mereny Z."/>
            <person name="Hegedus B."/>
            <person name="Baldrian P."/>
            <person name="Stursova M."/>
            <person name="Weitz H."/>
            <person name="Taylor A."/>
            <person name="Grigoriev I.V."/>
            <person name="Nagy L.G."/>
            <person name="Martin F."/>
            <person name="Kauserud H."/>
        </authorList>
    </citation>
    <scope>NUCLEOTIDE SEQUENCE</scope>
    <source>
        <strain evidence="2">CBHHK188m</strain>
    </source>
</reference>